<evidence type="ECO:0000256" key="2">
    <source>
        <dbReference type="ARBA" id="ARBA00022692"/>
    </source>
</evidence>
<dbReference type="InterPro" id="IPR001304">
    <property type="entry name" value="C-type_lectin-like"/>
</dbReference>
<reference evidence="14" key="1">
    <citation type="submission" date="2023-03" db="UniProtKB">
        <authorList>
            <consortium name="Ensembl"/>
        </authorList>
    </citation>
    <scope>IDENTIFICATION</scope>
</reference>
<dbReference type="PANTHER" id="PTHR46329:SF1">
    <property type="entry name" value="KILLER CELL LECTIN-LIKE RECEPTOR 2"/>
    <property type="match status" value="1"/>
</dbReference>
<comment type="subcellular location">
    <subcellularLocation>
        <location evidence="1">Membrane</location>
        <topology evidence="1">Single-pass type II membrane protein</topology>
    </subcellularLocation>
</comment>
<dbReference type="InterPro" id="IPR013600">
    <property type="entry name" value="Ly49_N"/>
</dbReference>
<name>A0A8C4M5P5_EQUAS</name>
<dbReference type="PROSITE" id="PS50041">
    <property type="entry name" value="C_TYPE_LECTIN_2"/>
    <property type="match status" value="1"/>
</dbReference>
<feature type="transmembrane region" description="Helical" evidence="12">
    <location>
        <begin position="47"/>
        <end position="70"/>
    </location>
</feature>
<evidence type="ECO:0000256" key="3">
    <source>
        <dbReference type="ARBA" id="ARBA00022734"/>
    </source>
</evidence>
<dbReference type="InterPro" id="IPR033992">
    <property type="entry name" value="NKR-like_CTLD"/>
</dbReference>
<dbReference type="AlphaFoldDB" id="A0A8C4M5P5"/>
<keyword evidence="5" id="KW-0735">Signal-anchor</keyword>
<dbReference type="GO" id="GO:0030246">
    <property type="term" value="F:carbohydrate binding"/>
    <property type="evidence" value="ECO:0007669"/>
    <property type="project" value="UniProtKB-KW"/>
</dbReference>
<keyword evidence="10" id="KW-0325">Glycoprotein</keyword>
<protein>
    <recommendedName>
        <fullName evidence="13">C-type lectin domain-containing protein</fullName>
    </recommendedName>
</protein>
<organism evidence="14">
    <name type="scientific">Equus asinus asinus</name>
    <dbReference type="NCBI Taxonomy" id="83772"/>
    <lineage>
        <taxon>Eukaryota</taxon>
        <taxon>Metazoa</taxon>
        <taxon>Chordata</taxon>
        <taxon>Craniata</taxon>
        <taxon>Vertebrata</taxon>
        <taxon>Euteleostomi</taxon>
        <taxon>Mammalia</taxon>
        <taxon>Eutheria</taxon>
        <taxon>Laurasiatheria</taxon>
        <taxon>Perissodactyla</taxon>
        <taxon>Equidae</taxon>
        <taxon>Equus</taxon>
    </lineage>
</organism>
<evidence type="ECO:0000256" key="9">
    <source>
        <dbReference type="ARBA" id="ARBA00023170"/>
    </source>
</evidence>
<feature type="domain" description="C-type lectin" evidence="13">
    <location>
        <begin position="160"/>
        <end position="286"/>
    </location>
</feature>
<evidence type="ECO:0000313" key="14">
    <source>
        <dbReference type="Ensembl" id="ENSEASP00005021539.1"/>
    </source>
</evidence>
<keyword evidence="9" id="KW-0675">Receptor</keyword>
<evidence type="ECO:0000256" key="8">
    <source>
        <dbReference type="ARBA" id="ARBA00023157"/>
    </source>
</evidence>
<sequence length="296" mass="34874">MSNQEVTYCSLRFLQSPSESQNTLRPGGTQRPGKTDDKEFSVPWHPFVVTLGILCLLLLVTVTVLGTMIFQCFKEKHQQEEILRNLIPKYDSIRNNNYSKEQLLINKTLECDILKNKTLHQKKELDSLFMEKMRCHIKQEIFSKSLQSTGKFNEDHWSCCGVNCYYFTSENENWMGCKETCQRYNLSLLKIDDEDERNFVQRQTYRDSYWIGLSYNATESKWKWIDSGMSSGINLYGTLMAFMHFNKALPSLPPYTSQEISFLCEFQLCFCYKKKNKKQKWELYICLNDIEVTKIV</sequence>
<evidence type="ECO:0000256" key="4">
    <source>
        <dbReference type="ARBA" id="ARBA00022889"/>
    </source>
</evidence>
<dbReference type="InterPro" id="IPR016187">
    <property type="entry name" value="CTDL_fold"/>
</dbReference>
<evidence type="ECO:0000256" key="11">
    <source>
        <dbReference type="SAM" id="MobiDB-lite"/>
    </source>
</evidence>
<evidence type="ECO:0000256" key="10">
    <source>
        <dbReference type="ARBA" id="ARBA00023180"/>
    </source>
</evidence>
<dbReference type="Pfam" id="PF00059">
    <property type="entry name" value="Lectin_C"/>
    <property type="match status" value="1"/>
</dbReference>
<keyword evidence="8" id="KW-1015">Disulfide bond</keyword>
<evidence type="ECO:0000256" key="7">
    <source>
        <dbReference type="ARBA" id="ARBA00023136"/>
    </source>
</evidence>
<dbReference type="Gene3D" id="3.10.100.10">
    <property type="entry name" value="Mannose-Binding Protein A, subunit A"/>
    <property type="match status" value="1"/>
</dbReference>
<evidence type="ECO:0000256" key="1">
    <source>
        <dbReference type="ARBA" id="ARBA00004606"/>
    </source>
</evidence>
<keyword evidence="4" id="KW-0130">Cell adhesion</keyword>
<dbReference type="Pfam" id="PF08391">
    <property type="entry name" value="Ly49"/>
    <property type="match status" value="1"/>
</dbReference>
<dbReference type="InterPro" id="IPR016186">
    <property type="entry name" value="C-type_lectin-like/link_sf"/>
</dbReference>
<accession>A0A8C4M5P5</accession>
<evidence type="ECO:0000256" key="5">
    <source>
        <dbReference type="ARBA" id="ARBA00022968"/>
    </source>
</evidence>
<feature type="region of interest" description="Disordered" evidence="11">
    <location>
        <begin position="17"/>
        <end position="36"/>
    </location>
</feature>
<keyword evidence="3" id="KW-0430">Lectin</keyword>
<dbReference type="GO" id="GO:0005886">
    <property type="term" value="C:plasma membrane"/>
    <property type="evidence" value="ECO:0007669"/>
    <property type="project" value="UniProtKB-ARBA"/>
</dbReference>
<dbReference type="Ensembl" id="ENSEAST00005023377.1">
    <property type="protein sequence ID" value="ENSEASP00005021539.1"/>
    <property type="gene ID" value="ENSEASG00005014740.1"/>
</dbReference>
<dbReference type="GO" id="GO:0007155">
    <property type="term" value="P:cell adhesion"/>
    <property type="evidence" value="ECO:0007669"/>
    <property type="project" value="UniProtKB-KW"/>
</dbReference>
<evidence type="ECO:0000256" key="6">
    <source>
        <dbReference type="ARBA" id="ARBA00022989"/>
    </source>
</evidence>
<dbReference type="PANTHER" id="PTHR46329">
    <property type="entry name" value="KILLER CELL LECTIN-LIKE RECEPTOR 2"/>
    <property type="match status" value="1"/>
</dbReference>
<dbReference type="SUPFAM" id="SSF56436">
    <property type="entry name" value="C-type lectin-like"/>
    <property type="match status" value="1"/>
</dbReference>
<keyword evidence="6 12" id="KW-1133">Transmembrane helix</keyword>
<dbReference type="SMART" id="SM00034">
    <property type="entry name" value="CLECT"/>
    <property type="match status" value="1"/>
</dbReference>
<dbReference type="InterPro" id="IPR052013">
    <property type="entry name" value="Mouse_KLRs"/>
</dbReference>
<keyword evidence="7 12" id="KW-0472">Membrane</keyword>
<evidence type="ECO:0000256" key="12">
    <source>
        <dbReference type="SAM" id="Phobius"/>
    </source>
</evidence>
<evidence type="ECO:0000259" key="13">
    <source>
        <dbReference type="PROSITE" id="PS50041"/>
    </source>
</evidence>
<keyword evidence="2 12" id="KW-0812">Transmembrane</keyword>
<proteinExistence type="predicted"/>
<dbReference type="CDD" id="cd03593">
    <property type="entry name" value="CLECT_NK_receptors_like"/>
    <property type="match status" value="1"/>
</dbReference>